<dbReference type="Proteomes" id="UP000744555">
    <property type="component" value="Unassembled WGS sequence"/>
</dbReference>
<dbReference type="Pfam" id="PF13404">
    <property type="entry name" value="HTH_AsnC-type"/>
    <property type="match status" value="1"/>
</dbReference>
<dbReference type="InterPro" id="IPR011008">
    <property type="entry name" value="Dimeric_a/b-barrel"/>
</dbReference>
<protein>
    <submittedName>
        <fullName evidence="5">AsnC family transcriptional regulator</fullName>
    </submittedName>
</protein>
<dbReference type="PROSITE" id="PS50956">
    <property type="entry name" value="HTH_ASNC_2"/>
    <property type="match status" value="1"/>
</dbReference>
<dbReference type="CDD" id="cd00090">
    <property type="entry name" value="HTH_ARSR"/>
    <property type="match status" value="1"/>
</dbReference>
<feature type="domain" description="HTH asnC-type" evidence="4">
    <location>
        <begin position="1"/>
        <end position="54"/>
    </location>
</feature>
<reference evidence="5 6" key="1">
    <citation type="submission" date="2016-06" db="EMBL/GenBank/DDBJ databases">
        <authorList>
            <person name="Ramos C."/>
            <person name="Pintado A."/>
            <person name="Crespo-Gomez J.I."/>
        </authorList>
    </citation>
    <scope>NUCLEOTIDE SEQUENCE [LARGE SCALE GENOMIC DNA]</scope>
    <source>
        <strain evidence="5 6">AVO110</strain>
    </source>
</reference>
<dbReference type="InterPro" id="IPR036390">
    <property type="entry name" value="WH_DNA-bd_sf"/>
</dbReference>
<dbReference type="InterPro" id="IPR019887">
    <property type="entry name" value="Tscrpt_reg_AsnC/Lrp_C"/>
</dbReference>
<keyword evidence="1" id="KW-0805">Transcription regulation</keyword>
<dbReference type="InterPro" id="IPR036388">
    <property type="entry name" value="WH-like_DNA-bd_sf"/>
</dbReference>
<gene>
    <name evidence="5" type="ORF">A9179_16800</name>
</gene>
<evidence type="ECO:0000313" key="6">
    <source>
        <dbReference type="Proteomes" id="UP000744555"/>
    </source>
</evidence>
<dbReference type="PROSITE" id="PS00519">
    <property type="entry name" value="HTH_ASNC_1"/>
    <property type="match status" value="1"/>
</dbReference>
<dbReference type="Gene3D" id="3.30.70.920">
    <property type="match status" value="1"/>
</dbReference>
<dbReference type="EMBL" id="LZEU01000001">
    <property type="protein sequence ID" value="MBC9251932.1"/>
    <property type="molecule type" value="Genomic_DNA"/>
</dbReference>
<proteinExistence type="predicted"/>
<dbReference type="Pfam" id="PF01037">
    <property type="entry name" value="AsnC_trans_reg"/>
    <property type="match status" value="1"/>
</dbReference>
<keyword evidence="2" id="KW-0238">DNA-binding</keyword>
<dbReference type="PANTHER" id="PTHR30154">
    <property type="entry name" value="LEUCINE-RESPONSIVE REGULATORY PROTEIN"/>
    <property type="match status" value="1"/>
</dbReference>
<dbReference type="Gene3D" id="1.10.10.10">
    <property type="entry name" value="Winged helix-like DNA-binding domain superfamily/Winged helix DNA-binding domain"/>
    <property type="match status" value="1"/>
</dbReference>
<comment type="caution">
    <text evidence="5">The sequence shown here is derived from an EMBL/GenBank/DDBJ whole genome shotgun (WGS) entry which is preliminary data.</text>
</comment>
<dbReference type="SUPFAM" id="SSF46785">
    <property type="entry name" value="Winged helix' DNA-binding domain"/>
    <property type="match status" value="1"/>
</dbReference>
<dbReference type="InterPro" id="IPR011991">
    <property type="entry name" value="ArsR-like_HTH"/>
</dbReference>
<dbReference type="RefSeq" id="WP_187807416.1">
    <property type="nucleotide sequence ID" value="NZ_LZEU01000001.1"/>
</dbReference>
<dbReference type="InterPro" id="IPR019888">
    <property type="entry name" value="Tscrpt_reg_AsnC-like"/>
</dbReference>
<dbReference type="SUPFAM" id="SSF54909">
    <property type="entry name" value="Dimeric alpha+beta barrel"/>
    <property type="match status" value="1"/>
</dbReference>
<dbReference type="PRINTS" id="PR00033">
    <property type="entry name" value="HTHASNC"/>
</dbReference>
<sequence>MDKFDRQIIALLRQDARTPVSQIAREVNLSRSAVGERIRQLEQGGVIQGYHARVVDPTQNTIKAFLELFYKESRCQDYVERMRAFPEIRQCCGISGETDMLVQVEAASMARLAEIRGEIESYPGMQRVKTHMVVTEWAM</sequence>
<organism evidence="5 6">
    <name type="scientific">Aquipseudomonas alcaligenes</name>
    <name type="common">Pseudomonas alcaligenes</name>
    <dbReference type="NCBI Taxonomy" id="43263"/>
    <lineage>
        <taxon>Bacteria</taxon>
        <taxon>Pseudomonadati</taxon>
        <taxon>Pseudomonadota</taxon>
        <taxon>Gammaproteobacteria</taxon>
        <taxon>Pseudomonadales</taxon>
        <taxon>Pseudomonadaceae</taxon>
        <taxon>Aquipseudomonas</taxon>
    </lineage>
</organism>
<dbReference type="InterPro" id="IPR000485">
    <property type="entry name" value="AsnC-type_HTH_dom"/>
</dbReference>
<evidence type="ECO:0000313" key="5">
    <source>
        <dbReference type="EMBL" id="MBC9251932.1"/>
    </source>
</evidence>
<dbReference type="InterPro" id="IPR019885">
    <property type="entry name" value="Tscrpt_reg_HTH_AsnC-type_CS"/>
</dbReference>
<keyword evidence="3" id="KW-0804">Transcription</keyword>
<evidence type="ECO:0000256" key="2">
    <source>
        <dbReference type="ARBA" id="ARBA00023125"/>
    </source>
</evidence>
<dbReference type="SMART" id="SM00344">
    <property type="entry name" value="HTH_ASNC"/>
    <property type="match status" value="1"/>
</dbReference>
<dbReference type="PANTHER" id="PTHR30154:SF34">
    <property type="entry name" value="TRANSCRIPTIONAL REGULATOR AZLB"/>
    <property type="match status" value="1"/>
</dbReference>
<accession>A0ABR7S4K4</accession>
<evidence type="ECO:0000256" key="1">
    <source>
        <dbReference type="ARBA" id="ARBA00023015"/>
    </source>
</evidence>
<evidence type="ECO:0000256" key="3">
    <source>
        <dbReference type="ARBA" id="ARBA00023163"/>
    </source>
</evidence>
<keyword evidence="6" id="KW-1185">Reference proteome</keyword>
<evidence type="ECO:0000259" key="4">
    <source>
        <dbReference type="PROSITE" id="PS50956"/>
    </source>
</evidence>
<name>A0ABR7S4K4_AQUAC</name>